<evidence type="ECO:0000313" key="2">
    <source>
        <dbReference type="Proteomes" id="UP000249134"/>
    </source>
</evidence>
<keyword evidence="1" id="KW-0808">Transferase</keyword>
<organism evidence="1 2">
    <name type="scientific">Lederbergia lenta</name>
    <name type="common">Bacillus lentus</name>
    <dbReference type="NCBI Taxonomy" id="1467"/>
    <lineage>
        <taxon>Bacteria</taxon>
        <taxon>Bacillati</taxon>
        <taxon>Bacillota</taxon>
        <taxon>Bacilli</taxon>
        <taxon>Bacillales</taxon>
        <taxon>Bacillaceae</taxon>
        <taxon>Lederbergia</taxon>
    </lineage>
</organism>
<proteinExistence type="predicted"/>
<gene>
    <name evidence="1" type="ORF">NCTC4824_00380</name>
</gene>
<sequence>MSLFEKLAQSIVIGNKCNRPLIIGYDDSLTLAGVGRSAFVFKIQHTNKVIKVFFPEHQHLAKEEAEVYKDIQHIDYYPVLYEVGMNYIVIDYIDGYTFFECLTKGIEITEEEIKKVDLALTLARKQGLNPSDIHLRNILITSTKEIILIDVARFRQLKTCNQWLDLKIAFYRFYTKRFFPKKIPAFILNCIAALYKFFHRKNIITGGIS</sequence>
<keyword evidence="2" id="KW-1185">Reference proteome</keyword>
<keyword evidence="1" id="KW-0418">Kinase</keyword>
<dbReference type="STRING" id="1348624.GCA_001591545_02819"/>
<dbReference type="AlphaFoldDB" id="A0A2X4VHH0"/>
<dbReference type="RefSeq" id="WP_066143225.1">
    <property type="nucleotide sequence ID" value="NZ_CBCSGM010000002.1"/>
</dbReference>
<name>A0A2X4VHH0_LEDLE</name>
<accession>A0A2X4VHH0</accession>
<reference evidence="1 2" key="1">
    <citation type="submission" date="2018-06" db="EMBL/GenBank/DDBJ databases">
        <authorList>
            <consortium name="Pathogen Informatics"/>
            <person name="Doyle S."/>
        </authorList>
    </citation>
    <scope>NUCLEOTIDE SEQUENCE [LARGE SCALE GENOMIC DNA]</scope>
    <source>
        <strain evidence="1 2">NCTC4824</strain>
    </source>
</reference>
<dbReference type="EMBL" id="LS483476">
    <property type="protein sequence ID" value="SQI51686.1"/>
    <property type="molecule type" value="Genomic_DNA"/>
</dbReference>
<dbReference type="KEGG" id="blen:NCTC4824_00380"/>
<dbReference type="Proteomes" id="UP000249134">
    <property type="component" value="Chromosome 1"/>
</dbReference>
<dbReference type="Gene3D" id="1.10.510.10">
    <property type="entry name" value="Transferase(Phosphotransferase) domain 1"/>
    <property type="match status" value="1"/>
</dbReference>
<dbReference type="PANTHER" id="PTHR37171">
    <property type="entry name" value="SERINE/THREONINE-PROTEIN KINASE YRZF-RELATED"/>
    <property type="match status" value="1"/>
</dbReference>
<evidence type="ECO:0000313" key="1">
    <source>
        <dbReference type="EMBL" id="SQI51686.1"/>
    </source>
</evidence>
<protein>
    <submittedName>
        <fullName evidence="1">Putative serine/threonine-protein kinase</fullName>
    </submittedName>
</protein>
<dbReference type="InterPro" id="IPR052396">
    <property type="entry name" value="Meiotic_Drive_Suppr_Kinase"/>
</dbReference>
<dbReference type="InterPro" id="IPR011009">
    <property type="entry name" value="Kinase-like_dom_sf"/>
</dbReference>
<dbReference type="GO" id="GO:0016301">
    <property type="term" value="F:kinase activity"/>
    <property type="evidence" value="ECO:0007669"/>
    <property type="project" value="UniProtKB-KW"/>
</dbReference>
<dbReference type="SUPFAM" id="SSF56112">
    <property type="entry name" value="Protein kinase-like (PK-like)"/>
    <property type="match status" value="1"/>
</dbReference>
<dbReference type="PANTHER" id="PTHR37171:SF1">
    <property type="entry name" value="SERINE_THREONINE-PROTEIN KINASE YRZF-RELATED"/>
    <property type="match status" value="1"/>
</dbReference>